<dbReference type="InterPro" id="IPR039523">
    <property type="entry name" value="RimK-rel_E_lig_ATP-grasp"/>
</dbReference>
<feature type="transmembrane region" description="Helical" evidence="1">
    <location>
        <begin position="51"/>
        <end position="72"/>
    </location>
</feature>
<evidence type="ECO:0000259" key="2">
    <source>
        <dbReference type="Pfam" id="PF14397"/>
    </source>
</evidence>
<sequence length="630" mass="69694">MRPGILRPLPDQRPLARVIVALAVLYALLALSLSLLVPALADIPAWRADSPVEIGAAVIVLGGMAFAASQFYRHRRHPAHRIGWAFATVGMALFATSMTADWFNDLAPFWNEACWFTVPLGLVAFLCLQQCTRLYDSHRRVALWLRAGFAVQLVWSALDVIAGVSGPASLLSPDMLDAAVDYASLLVVLCYVTSLVLARLDDRIRSHPALPDAGGVGVVAPRAATPIEVGALARALFFDQHLFRAARYPTRYPILHRPGLRQAVTLAMAAFFGGRIGPQVERVDGRPLVRQFRDLLGMGIAQGIDAVSYYLFELYRSAGRKEAPYYLTRYETKNGLFAVLNAARTRSDGIRHELTDKLVFGDVCARAGIPTPPILLSAIDGRIRRHAHTADLDRDLFAKLMRGRGTMKTGQFRRIAHLTYLDRSGHALSLADVIETVRRQSLTEVGGKTTPVIVQPRLRNHASLADLAKESLIVVRVVTCLDRDDEPEVTHAMLRVLAKIEPDWDTHPDWEHGAAIDIETGRLGWLTGDKPDTCLAWYRNHPVTGAPVLGRRIEDWPALRDLARRAHGAFRNRIVIGWDMALTTDGPMVIEGNSNMDVSFIQRAYRDPIGRSRLGELLAYHLSRLAGATR</sequence>
<keyword evidence="4" id="KW-1185">Reference proteome</keyword>
<feature type="transmembrane region" description="Helical" evidence="1">
    <location>
        <begin position="109"/>
        <end position="129"/>
    </location>
</feature>
<dbReference type="AlphaFoldDB" id="A0A5C8PHW2"/>
<feature type="transmembrane region" description="Helical" evidence="1">
    <location>
        <begin position="84"/>
        <end position="103"/>
    </location>
</feature>
<feature type="transmembrane region" description="Helical" evidence="1">
    <location>
        <begin position="182"/>
        <end position="200"/>
    </location>
</feature>
<dbReference type="EMBL" id="VDUZ01000030">
    <property type="protein sequence ID" value="TXL72790.1"/>
    <property type="molecule type" value="Genomic_DNA"/>
</dbReference>
<gene>
    <name evidence="3" type="ORF">FHP25_23755</name>
</gene>
<dbReference type="OrthoDB" id="8434533at2"/>
<dbReference type="Pfam" id="PF14397">
    <property type="entry name" value="ATPgrasp_ST"/>
    <property type="match status" value="1"/>
</dbReference>
<keyword evidence="1" id="KW-0472">Membrane</keyword>
<dbReference type="RefSeq" id="WP_147849473.1">
    <property type="nucleotide sequence ID" value="NZ_VDUZ01000030.1"/>
</dbReference>
<feature type="domain" description="Alpha-L-glutamate ligase-related protein ATP-grasp" evidence="2">
    <location>
        <begin position="354"/>
        <end position="605"/>
    </location>
</feature>
<comment type="caution">
    <text evidence="3">The sequence shown here is derived from an EMBL/GenBank/DDBJ whole genome shotgun (WGS) entry which is preliminary data.</text>
</comment>
<organism evidence="3 4">
    <name type="scientific">Vineibacter terrae</name>
    <dbReference type="NCBI Taxonomy" id="2586908"/>
    <lineage>
        <taxon>Bacteria</taxon>
        <taxon>Pseudomonadati</taxon>
        <taxon>Pseudomonadota</taxon>
        <taxon>Alphaproteobacteria</taxon>
        <taxon>Hyphomicrobiales</taxon>
        <taxon>Vineibacter</taxon>
    </lineage>
</organism>
<proteinExistence type="predicted"/>
<reference evidence="3 4" key="1">
    <citation type="submission" date="2019-06" db="EMBL/GenBank/DDBJ databases">
        <title>New taxonomy in bacterial strain CC-CFT640, isolated from vineyard.</title>
        <authorList>
            <person name="Lin S.-Y."/>
            <person name="Tsai C.-F."/>
            <person name="Young C.-C."/>
        </authorList>
    </citation>
    <scope>NUCLEOTIDE SEQUENCE [LARGE SCALE GENOMIC DNA]</scope>
    <source>
        <strain evidence="3 4">CC-CFT640</strain>
    </source>
</reference>
<dbReference type="Gene3D" id="3.30.470.20">
    <property type="entry name" value="ATP-grasp fold, B domain"/>
    <property type="match status" value="1"/>
</dbReference>
<keyword evidence="1" id="KW-1133">Transmembrane helix</keyword>
<evidence type="ECO:0000256" key="1">
    <source>
        <dbReference type="SAM" id="Phobius"/>
    </source>
</evidence>
<keyword evidence="1" id="KW-0812">Transmembrane</keyword>
<evidence type="ECO:0000313" key="4">
    <source>
        <dbReference type="Proteomes" id="UP000321638"/>
    </source>
</evidence>
<dbReference type="Proteomes" id="UP000321638">
    <property type="component" value="Unassembled WGS sequence"/>
</dbReference>
<feature type="transmembrane region" description="Helical" evidence="1">
    <location>
        <begin position="141"/>
        <end position="162"/>
    </location>
</feature>
<protein>
    <recommendedName>
        <fullName evidence="2">Alpha-L-glutamate ligase-related protein ATP-grasp domain-containing protein</fullName>
    </recommendedName>
</protein>
<name>A0A5C8PHW2_9HYPH</name>
<accession>A0A5C8PHW2</accession>
<evidence type="ECO:0000313" key="3">
    <source>
        <dbReference type="EMBL" id="TXL72790.1"/>
    </source>
</evidence>